<protein>
    <submittedName>
        <fullName evidence="3">Uncharacterized protein</fullName>
    </submittedName>
</protein>
<keyword evidence="4" id="KW-1185">Reference proteome</keyword>
<reference evidence="3" key="1">
    <citation type="submission" date="2022-09" db="EMBL/GenBank/DDBJ databases">
        <title>Fusarium specimens isolated from Avocado Roots.</title>
        <authorList>
            <person name="Stajich J."/>
            <person name="Roper C."/>
            <person name="Heimlech-Rivalta G."/>
        </authorList>
    </citation>
    <scope>NUCLEOTIDE SEQUENCE</scope>
    <source>
        <strain evidence="3">CF00136</strain>
    </source>
</reference>
<evidence type="ECO:0000313" key="4">
    <source>
        <dbReference type="Proteomes" id="UP001152049"/>
    </source>
</evidence>
<feature type="region of interest" description="Disordered" evidence="1">
    <location>
        <begin position="214"/>
        <end position="239"/>
    </location>
</feature>
<evidence type="ECO:0000256" key="1">
    <source>
        <dbReference type="SAM" id="MobiDB-lite"/>
    </source>
</evidence>
<dbReference type="Proteomes" id="UP001152049">
    <property type="component" value="Unassembled WGS sequence"/>
</dbReference>
<name>A0A9W8RPF7_9HYPO</name>
<feature type="signal peptide" evidence="2">
    <location>
        <begin position="1"/>
        <end position="18"/>
    </location>
</feature>
<organism evidence="3 4">
    <name type="scientific">Fusarium torreyae</name>
    <dbReference type="NCBI Taxonomy" id="1237075"/>
    <lineage>
        <taxon>Eukaryota</taxon>
        <taxon>Fungi</taxon>
        <taxon>Dikarya</taxon>
        <taxon>Ascomycota</taxon>
        <taxon>Pezizomycotina</taxon>
        <taxon>Sordariomycetes</taxon>
        <taxon>Hypocreomycetidae</taxon>
        <taxon>Hypocreales</taxon>
        <taxon>Nectriaceae</taxon>
        <taxon>Fusarium</taxon>
    </lineage>
</organism>
<dbReference type="AlphaFoldDB" id="A0A9W8RPF7"/>
<dbReference type="OrthoDB" id="5041158at2759"/>
<proteinExistence type="predicted"/>
<comment type="caution">
    <text evidence="3">The sequence shown here is derived from an EMBL/GenBank/DDBJ whole genome shotgun (WGS) entry which is preliminary data.</text>
</comment>
<gene>
    <name evidence="3" type="ORF">NW762_013222</name>
</gene>
<feature type="compositionally biased region" description="Low complexity" evidence="1">
    <location>
        <begin position="218"/>
        <end position="239"/>
    </location>
</feature>
<dbReference type="EMBL" id="JAOQAZ010000040">
    <property type="protein sequence ID" value="KAJ4247084.1"/>
    <property type="molecule type" value="Genomic_DNA"/>
</dbReference>
<feature type="chain" id="PRO_5040942006" evidence="2">
    <location>
        <begin position="19"/>
        <end position="272"/>
    </location>
</feature>
<keyword evidence="2" id="KW-0732">Signal</keyword>
<sequence>MHFSTFIFASSLSLSASAFTVFDKDRDKDYYGDNDACYKAVTADLKCNEMVRDLDETGWQGSLEDDEDNTITDSICSKTCHQSLQQWISGVEKNCDEKVYVAERMREGWRQLCDKDSLSGRYCNEVIDGFPDVDDDEGEDWPLSYLCEPCYVRRLWMFDLSEYSPAQGHFLDQRERVLNGCPETAKAEISKVAVNPEASGTAKPEPWEVAHTVSGDKATSISSSESIATPTTTASAESTTAAITEQNGAEKLGQGYTFRGWSLMVILGMNVF</sequence>
<accession>A0A9W8RPF7</accession>
<evidence type="ECO:0000313" key="3">
    <source>
        <dbReference type="EMBL" id="KAJ4247084.1"/>
    </source>
</evidence>
<evidence type="ECO:0000256" key="2">
    <source>
        <dbReference type="SAM" id="SignalP"/>
    </source>
</evidence>